<accession>A0A5E4NDS4</accession>
<proteinExistence type="predicted"/>
<dbReference type="InterPro" id="IPR036236">
    <property type="entry name" value="Znf_C2H2_sf"/>
</dbReference>
<evidence type="ECO:0000259" key="10">
    <source>
        <dbReference type="PROSITE" id="PS50808"/>
    </source>
</evidence>
<dbReference type="GO" id="GO:0003677">
    <property type="term" value="F:DNA binding"/>
    <property type="evidence" value="ECO:0007669"/>
    <property type="project" value="UniProtKB-KW"/>
</dbReference>
<dbReference type="Pfam" id="PF05699">
    <property type="entry name" value="Dimer_Tnp_hAT"/>
    <property type="match status" value="2"/>
</dbReference>
<protein>
    <submittedName>
        <fullName evidence="11">Ribonuclease H-like domain,Zinc finger C2H2-type,Zinc finger, BED-type,HAT, C-terminal dimerisation</fullName>
    </submittedName>
</protein>
<evidence type="ECO:0000256" key="8">
    <source>
        <dbReference type="ARBA" id="ARBA00023242"/>
    </source>
</evidence>
<dbReference type="SUPFAM" id="SSF57667">
    <property type="entry name" value="beta-beta-alpha zinc fingers"/>
    <property type="match status" value="1"/>
</dbReference>
<dbReference type="GO" id="GO:0008270">
    <property type="term" value="F:zinc ion binding"/>
    <property type="evidence" value="ECO:0007669"/>
    <property type="project" value="UniProtKB-KW"/>
</dbReference>
<keyword evidence="5" id="KW-0805">Transcription regulation</keyword>
<keyword evidence="8" id="KW-0539">Nucleus</keyword>
<evidence type="ECO:0000256" key="4">
    <source>
        <dbReference type="ARBA" id="ARBA00022833"/>
    </source>
</evidence>
<dbReference type="EMBL" id="CABPRJ010001915">
    <property type="protein sequence ID" value="VVC41286.1"/>
    <property type="molecule type" value="Genomic_DNA"/>
</dbReference>
<evidence type="ECO:0000256" key="3">
    <source>
        <dbReference type="ARBA" id="ARBA00022771"/>
    </source>
</evidence>
<evidence type="ECO:0000256" key="5">
    <source>
        <dbReference type="ARBA" id="ARBA00023015"/>
    </source>
</evidence>
<feature type="non-terminal residue" evidence="11">
    <location>
        <position position="901"/>
    </location>
</feature>
<evidence type="ECO:0000256" key="9">
    <source>
        <dbReference type="PROSITE-ProRule" id="PRU00027"/>
    </source>
</evidence>
<evidence type="ECO:0000313" key="12">
    <source>
        <dbReference type="Proteomes" id="UP000325440"/>
    </source>
</evidence>
<keyword evidence="4" id="KW-0862">Zinc</keyword>
<feature type="domain" description="BED-type" evidence="10">
    <location>
        <begin position="114"/>
        <end position="159"/>
    </location>
</feature>
<name>A0A5E4NDS4_9HEMI</name>
<dbReference type="PROSITE" id="PS50808">
    <property type="entry name" value="ZF_BED"/>
    <property type="match status" value="1"/>
</dbReference>
<dbReference type="SUPFAM" id="SSF53098">
    <property type="entry name" value="Ribonuclease H-like"/>
    <property type="match status" value="2"/>
</dbReference>
<reference evidence="11 12" key="1">
    <citation type="submission" date="2019-08" db="EMBL/GenBank/DDBJ databases">
        <authorList>
            <person name="Alioto T."/>
            <person name="Alioto T."/>
            <person name="Gomez Garrido J."/>
        </authorList>
    </citation>
    <scope>NUCLEOTIDE SEQUENCE [LARGE SCALE GENOMIC DNA]</scope>
</reference>
<dbReference type="InterPro" id="IPR008906">
    <property type="entry name" value="HATC_C_dom"/>
</dbReference>
<dbReference type="GO" id="GO:0009791">
    <property type="term" value="P:post-embryonic development"/>
    <property type="evidence" value="ECO:0007669"/>
    <property type="project" value="UniProtKB-ARBA"/>
</dbReference>
<dbReference type="PANTHER" id="PTHR46481:SF10">
    <property type="entry name" value="ZINC FINGER BED DOMAIN-CONTAINING PROTEIN 39"/>
    <property type="match status" value="1"/>
</dbReference>
<dbReference type="OrthoDB" id="6608103at2759"/>
<evidence type="ECO:0000313" key="11">
    <source>
        <dbReference type="EMBL" id="VVC41286.1"/>
    </source>
</evidence>
<dbReference type="SUPFAM" id="SSF140996">
    <property type="entry name" value="Hermes dimerisation domain"/>
    <property type="match status" value="1"/>
</dbReference>
<evidence type="ECO:0000256" key="1">
    <source>
        <dbReference type="ARBA" id="ARBA00004123"/>
    </source>
</evidence>
<dbReference type="Pfam" id="PF02892">
    <property type="entry name" value="zf-BED"/>
    <property type="match status" value="1"/>
</dbReference>
<dbReference type="InterPro" id="IPR052035">
    <property type="entry name" value="ZnF_BED_domain_contain"/>
</dbReference>
<keyword evidence="2" id="KW-0479">Metal-binding</keyword>
<evidence type="ECO:0000256" key="7">
    <source>
        <dbReference type="ARBA" id="ARBA00023163"/>
    </source>
</evidence>
<dbReference type="PANTHER" id="PTHR46481">
    <property type="entry name" value="ZINC FINGER BED DOMAIN-CONTAINING PROTEIN 4"/>
    <property type="match status" value="1"/>
</dbReference>
<organism evidence="11 12">
    <name type="scientific">Cinara cedri</name>
    <dbReference type="NCBI Taxonomy" id="506608"/>
    <lineage>
        <taxon>Eukaryota</taxon>
        <taxon>Metazoa</taxon>
        <taxon>Ecdysozoa</taxon>
        <taxon>Arthropoda</taxon>
        <taxon>Hexapoda</taxon>
        <taxon>Insecta</taxon>
        <taxon>Pterygota</taxon>
        <taxon>Neoptera</taxon>
        <taxon>Paraneoptera</taxon>
        <taxon>Hemiptera</taxon>
        <taxon>Sternorrhyncha</taxon>
        <taxon>Aphidomorpha</taxon>
        <taxon>Aphidoidea</taxon>
        <taxon>Aphididae</taxon>
        <taxon>Lachninae</taxon>
        <taxon>Cinara</taxon>
    </lineage>
</organism>
<evidence type="ECO:0000256" key="2">
    <source>
        <dbReference type="ARBA" id="ARBA00022723"/>
    </source>
</evidence>
<dbReference type="AlphaFoldDB" id="A0A5E4NDS4"/>
<comment type="subcellular location">
    <subcellularLocation>
        <location evidence="1">Nucleus</location>
    </subcellularLocation>
</comment>
<evidence type="ECO:0000256" key="6">
    <source>
        <dbReference type="ARBA" id="ARBA00023125"/>
    </source>
</evidence>
<dbReference type="InterPro" id="IPR012337">
    <property type="entry name" value="RNaseH-like_sf"/>
</dbReference>
<keyword evidence="6" id="KW-0238">DNA-binding</keyword>
<keyword evidence="3 9" id="KW-0863">Zinc-finger</keyword>
<dbReference type="InterPro" id="IPR003656">
    <property type="entry name" value="Znf_BED"/>
</dbReference>
<dbReference type="GO" id="GO:0005634">
    <property type="term" value="C:nucleus"/>
    <property type="evidence" value="ECO:0007669"/>
    <property type="project" value="UniProtKB-SubCell"/>
</dbReference>
<dbReference type="GO" id="GO:0046983">
    <property type="term" value="F:protein dimerization activity"/>
    <property type="evidence" value="ECO:0007669"/>
    <property type="project" value="InterPro"/>
</dbReference>
<sequence>MSLWACHAEAVKAIKNNYNGLITVIDEICQNTSVPEMRAKGIDYLISGINLRFKQDTIGLINGVPNILNLNITTEITVILEKFAKISPDTLIAEIKNIPEGLTTNESVFLWLNCKSSVIWDYFQLDQDNINVKCGLCHIKLKNNRTSTSNLIRHMMSKHLTVSILNRNVHVLEETIVDQNHAPSTSTTNKTVSTNNFVVNKTVKSPQIPSIEYLLNSRPQSSRVVNNSITQYLSKLVSASPSKIIDQQVLQMIVKSPFSIIEDREFVKLLNSLNPGYTFPSKKTLTQSLLPVMYNEVYEQVKEDIQEHAKYISITTDSWTSIKNENYTAVTCHFIDNKCELKKFEKRFIGCYKEMGLENKIAACTTDNAYNIVNAISKWRHVGCFAHSLNLAVQTALKSILETREKVRGIVGHFKSSPQASENLKTMQEQLGLTPPLMLIQDVITRLQCNYNIYLTNEDWYIISKSFEILKYFKEITLEISSEKSNRDFKHLKKYKFMLKLQYSIRDSKKWILQHQATVVNIGNLNNIQPVIPNQTSILGRDSIWNEFNEVVSSQLGSTNSTSAAIVEIDKYLQEGLIPRHECPLKWWKDNQNVYPRLFENMKKRLCVLATSVPCERIFSKTWRTLTEKRSSHTQSSRVLNNSITQYLSKPVGVSRLLLKTKFVKLLNLLDPGYTLPSRKTLTKSLLPVIYNEVFEQVKQDIQEHAKYVSITTNSWTSIKNENYIALTCHFIDNECESKSYLLSCFKNSESHSSENLKNYLLAIQKIWILQHQFIFLSEGRKTLISRATVVNIKNLNNIQPVIPNKTSILGGDFIWNEFDEVVSSQLRSTNPTFTAIVEIDKYLQEGLILRHESPLKWWKDNKNVYPCLFELMKKRLCVLATSVPCERIFSKAGQTLTEKR</sequence>
<gene>
    <name evidence="11" type="ORF">CINCED_3A016584</name>
</gene>
<dbReference type="SMART" id="SM00614">
    <property type="entry name" value="ZnF_BED"/>
    <property type="match status" value="1"/>
</dbReference>
<keyword evidence="7" id="KW-0804">Transcription</keyword>
<keyword evidence="12" id="KW-1185">Reference proteome</keyword>
<dbReference type="Proteomes" id="UP000325440">
    <property type="component" value="Unassembled WGS sequence"/>
</dbReference>